<dbReference type="NCBIfam" id="TIGR00256">
    <property type="entry name" value="D-aminoacyl-tRNA deacylase"/>
    <property type="match status" value="1"/>
</dbReference>
<dbReference type="GO" id="GO:0051500">
    <property type="term" value="F:D-tyrosyl-tRNA(Tyr) deacylase activity"/>
    <property type="evidence" value="ECO:0007669"/>
    <property type="project" value="TreeGrafter"/>
</dbReference>
<feature type="short sequence motif" description="Gly-cisPro motif, important for rejection of L-amino acids" evidence="2">
    <location>
        <begin position="137"/>
        <end position="138"/>
    </location>
</feature>
<dbReference type="InterPro" id="IPR003732">
    <property type="entry name" value="Daa-tRNA_deacyls_DTD"/>
</dbReference>
<gene>
    <name evidence="2" type="primary">dtd</name>
    <name evidence="3" type="ORF">VU01_12632</name>
</gene>
<dbReference type="HAMAP" id="MF_00518">
    <property type="entry name" value="Deacylase_Dtd"/>
    <property type="match status" value="1"/>
</dbReference>
<comment type="subunit">
    <text evidence="2">Homodimer.</text>
</comment>
<dbReference type="PANTHER" id="PTHR10472:SF5">
    <property type="entry name" value="D-AMINOACYL-TRNA DEACYLASE 1"/>
    <property type="match status" value="1"/>
</dbReference>
<dbReference type="EC" id="3.1.1.-" evidence="2"/>
<organism evidence="3 4">
    <name type="scientific">Candidatus Electrothrix marina</name>
    <dbReference type="NCBI Taxonomy" id="1859130"/>
    <lineage>
        <taxon>Bacteria</taxon>
        <taxon>Pseudomonadati</taxon>
        <taxon>Thermodesulfobacteriota</taxon>
        <taxon>Desulfobulbia</taxon>
        <taxon>Desulfobulbales</taxon>
        <taxon>Desulfobulbaceae</taxon>
        <taxon>Candidatus Electrothrix</taxon>
    </lineage>
</organism>
<evidence type="ECO:0000256" key="2">
    <source>
        <dbReference type="HAMAP-Rule" id="MF_00518"/>
    </source>
</evidence>
<evidence type="ECO:0000313" key="3">
    <source>
        <dbReference type="EMBL" id="RWX50789.1"/>
    </source>
</evidence>
<dbReference type="Pfam" id="PF02580">
    <property type="entry name" value="Tyr_Deacylase"/>
    <property type="match status" value="1"/>
</dbReference>
<keyword evidence="2" id="KW-0694">RNA-binding</keyword>
<comment type="similarity">
    <text evidence="1 2">Belongs to the DTD family.</text>
</comment>
<dbReference type="GO" id="GO:0000049">
    <property type="term" value="F:tRNA binding"/>
    <property type="evidence" value="ECO:0007669"/>
    <property type="project" value="UniProtKB-UniRule"/>
</dbReference>
<dbReference type="PANTHER" id="PTHR10472">
    <property type="entry name" value="D-TYROSYL-TRNA TYR DEACYLASE"/>
    <property type="match status" value="1"/>
</dbReference>
<accession>A0A444JCH4</accession>
<dbReference type="EC" id="3.1.1.96" evidence="2"/>
<dbReference type="SUPFAM" id="SSF69500">
    <property type="entry name" value="DTD-like"/>
    <property type="match status" value="1"/>
</dbReference>
<keyword evidence="2" id="KW-0963">Cytoplasm</keyword>
<name>A0A444JCH4_9BACT</name>
<dbReference type="InterPro" id="IPR023509">
    <property type="entry name" value="DTD-like_sf"/>
</dbReference>
<comment type="subcellular location">
    <subcellularLocation>
        <location evidence="2">Cytoplasm</location>
    </subcellularLocation>
</comment>
<dbReference type="Proteomes" id="UP000288892">
    <property type="component" value="Unassembled WGS sequence"/>
</dbReference>
<dbReference type="AlphaFoldDB" id="A0A444JCH4"/>
<dbReference type="CDD" id="cd00563">
    <property type="entry name" value="Dtyr_deacylase"/>
    <property type="match status" value="1"/>
</dbReference>
<keyword evidence="2" id="KW-0820">tRNA-binding</keyword>
<comment type="domain">
    <text evidence="2">A Gly-cisPro motif from one monomer fits into the active site of the other monomer to allow specific chiral rejection of L-amino acids.</text>
</comment>
<keyword evidence="2" id="KW-0378">Hydrolase</keyword>
<dbReference type="Gene3D" id="3.50.80.10">
    <property type="entry name" value="D-tyrosyl-tRNA(Tyr) deacylase"/>
    <property type="match status" value="1"/>
</dbReference>
<comment type="catalytic activity">
    <reaction evidence="2">
        <text>glycyl-tRNA(Ala) + H2O = tRNA(Ala) + glycine + H(+)</text>
        <dbReference type="Rhea" id="RHEA:53744"/>
        <dbReference type="Rhea" id="RHEA-COMP:9657"/>
        <dbReference type="Rhea" id="RHEA-COMP:13640"/>
        <dbReference type="ChEBI" id="CHEBI:15377"/>
        <dbReference type="ChEBI" id="CHEBI:15378"/>
        <dbReference type="ChEBI" id="CHEBI:57305"/>
        <dbReference type="ChEBI" id="CHEBI:78442"/>
        <dbReference type="ChEBI" id="CHEBI:78522"/>
    </reaction>
</comment>
<evidence type="ECO:0000256" key="1">
    <source>
        <dbReference type="ARBA" id="ARBA00009673"/>
    </source>
</evidence>
<dbReference type="EMBL" id="MTKS01000263">
    <property type="protein sequence ID" value="RWX50789.1"/>
    <property type="molecule type" value="Genomic_DNA"/>
</dbReference>
<dbReference type="GO" id="GO:0005737">
    <property type="term" value="C:cytoplasm"/>
    <property type="evidence" value="ECO:0007669"/>
    <property type="project" value="UniProtKB-SubCell"/>
</dbReference>
<protein>
    <recommendedName>
        <fullName evidence="2">D-aminoacyl-tRNA deacylase</fullName>
        <shortName evidence="2">DTD</shortName>
        <ecNumber evidence="2">3.1.1.96</ecNumber>
    </recommendedName>
    <alternativeName>
        <fullName evidence="2">Gly-tRNA(Ala) deacylase</fullName>
        <ecNumber evidence="2">3.1.1.-</ecNumber>
    </alternativeName>
</protein>
<proteinExistence type="inferred from homology"/>
<sequence>MRAVIQRVTSAKVTVDDRQTGAIGEGLLVLLGVHKDDEQGDITWLTDKIVNLRIFEDEDGKMNHSLVDTGGSMLIVSQFTLLADCRKGRRPSWSEAAPPDKARQLYEEFIQAVADSGITTATGEFQAMMEVSLVNSGPVTILLDSHKKF</sequence>
<dbReference type="FunFam" id="3.50.80.10:FF:000001">
    <property type="entry name" value="D-aminoacyl-tRNA deacylase"/>
    <property type="match status" value="1"/>
</dbReference>
<evidence type="ECO:0000313" key="4">
    <source>
        <dbReference type="Proteomes" id="UP000288892"/>
    </source>
</evidence>
<comment type="catalytic activity">
    <reaction evidence="2">
        <text>a D-aminoacyl-tRNA + H2O = a tRNA + a D-alpha-amino acid + H(+)</text>
        <dbReference type="Rhea" id="RHEA:13953"/>
        <dbReference type="Rhea" id="RHEA-COMP:10123"/>
        <dbReference type="Rhea" id="RHEA-COMP:10124"/>
        <dbReference type="ChEBI" id="CHEBI:15377"/>
        <dbReference type="ChEBI" id="CHEBI:15378"/>
        <dbReference type="ChEBI" id="CHEBI:59871"/>
        <dbReference type="ChEBI" id="CHEBI:78442"/>
        <dbReference type="ChEBI" id="CHEBI:79333"/>
        <dbReference type="EC" id="3.1.1.96"/>
    </reaction>
</comment>
<dbReference type="GO" id="GO:0019478">
    <property type="term" value="P:D-amino acid catabolic process"/>
    <property type="evidence" value="ECO:0007669"/>
    <property type="project" value="UniProtKB-UniRule"/>
</dbReference>
<comment type="function">
    <text evidence="2">An aminoacyl-tRNA editing enzyme that deacylates mischarged D-aminoacyl-tRNAs. Also deacylates mischarged glycyl-tRNA(Ala), protecting cells against glycine mischarging by AlaRS. Acts via tRNA-based rather than protein-based catalysis; rejects L-amino acids rather than detecting D-amino acids in the active site. By recycling D-aminoacyl-tRNA to D-amino acids and free tRNA molecules, this enzyme counteracts the toxicity associated with the formation of D-aminoacyl-tRNA entities in vivo and helps enforce protein L-homochirality.</text>
</comment>
<dbReference type="GO" id="GO:0043908">
    <property type="term" value="F:Ser(Gly)-tRNA(Ala) hydrolase activity"/>
    <property type="evidence" value="ECO:0007669"/>
    <property type="project" value="UniProtKB-UniRule"/>
</dbReference>
<reference evidence="3 4" key="1">
    <citation type="submission" date="2017-01" db="EMBL/GenBank/DDBJ databases">
        <title>The cable genome- insights into the physiology and evolution of filamentous bacteria capable of sulfide oxidation via long distance electron transfer.</title>
        <authorList>
            <person name="Schreiber L."/>
            <person name="Bjerg J.T."/>
            <person name="Boggild A."/>
            <person name="Van De Vossenberg J."/>
            <person name="Meysman F."/>
            <person name="Nielsen L.P."/>
            <person name="Schramm A."/>
            <person name="Kjeldsen K.U."/>
        </authorList>
    </citation>
    <scope>NUCLEOTIDE SEQUENCE [LARGE SCALE GENOMIC DNA]</scope>
    <source>
        <strain evidence="3">A5</strain>
    </source>
</reference>
<keyword evidence="4" id="KW-1185">Reference proteome</keyword>
<dbReference type="GO" id="GO:0106026">
    <property type="term" value="F:Gly-tRNA(Ala) deacylase activity"/>
    <property type="evidence" value="ECO:0007669"/>
    <property type="project" value="UniProtKB-UniRule"/>
</dbReference>
<comment type="caution">
    <text evidence="3">The sequence shown here is derived from an EMBL/GenBank/DDBJ whole genome shotgun (WGS) entry which is preliminary data.</text>
</comment>